<organism evidence="4 5">
    <name type="scientific">Gossypium raimondii</name>
    <name type="common">Peruvian cotton</name>
    <name type="synonym">Gossypium klotzschianum subsp. raimondii</name>
    <dbReference type="NCBI Taxonomy" id="29730"/>
    <lineage>
        <taxon>Eukaryota</taxon>
        <taxon>Viridiplantae</taxon>
        <taxon>Streptophyta</taxon>
        <taxon>Embryophyta</taxon>
        <taxon>Tracheophyta</taxon>
        <taxon>Spermatophyta</taxon>
        <taxon>Magnoliopsida</taxon>
        <taxon>eudicotyledons</taxon>
        <taxon>Gunneridae</taxon>
        <taxon>Pentapetalae</taxon>
        <taxon>rosids</taxon>
        <taxon>malvids</taxon>
        <taxon>Malvales</taxon>
        <taxon>Malvaceae</taxon>
        <taxon>Malvoideae</taxon>
        <taxon>Gossypium</taxon>
    </lineage>
</organism>
<feature type="repeat" description="PPR" evidence="3">
    <location>
        <begin position="467"/>
        <end position="501"/>
    </location>
</feature>
<proteinExistence type="inferred from homology"/>
<dbReference type="Proteomes" id="UP000593578">
    <property type="component" value="Unassembled WGS sequence"/>
</dbReference>
<accession>A0A7J8P567</accession>
<feature type="repeat" description="PPR" evidence="3">
    <location>
        <begin position="398"/>
        <end position="432"/>
    </location>
</feature>
<evidence type="ECO:0000256" key="3">
    <source>
        <dbReference type="PROSITE-ProRule" id="PRU00708"/>
    </source>
</evidence>
<dbReference type="GO" id="GO:0003729">
    <property type="term" value="F:mRNA binding"/>
    <property type="evidence" value="ECO:0007669"/>
    <property type="project" value="TreeGrafter"/>
</dbReference>
<comment type="similarity">
    <text evidence="1">Belongs to the PPR family. P subfamily.</text>
</comment>
<dbReference type="PANTHER" id="PTHR47938:SF7">
    <property type="entry name" value="PENTACOTRIPEPTIDE-REPEAT REGION OF PRORP DOMAIN-CONTAINING PROTEIN"/>
    <property type="match status" value="1"/>
</dbReference>
<feature type="repeat" description="PPR" evidence="3">
    <location>
        <begin position="293"/>
        <end position="327"/>
    </location>
</feature>
<feature type="repeat" description="PPR" evidence="3">
    <location>
        <begin position="222"/>
        <end position="252"/>
    </location>
</feature>
<dbReference type="PROSITE" id="PS51375">
    <property type="entry name" value="PPR"/>
    <property type="match status" value="8"/>
</dbReference>
<dbReference type="NCBIfam" id="TIGR00756">
    <property type="entry name" value="PPR"/>
    <property type="match status" value="7"/>
</dbReference>
<name>A0A7J8P567_GOSRA</name>
<dbReference type="Pfam" id="PF12854">
    <property type="entry name" value="PPR_1"/>
    <property type="match status" value="1"/>
</dbReference>
<evidence type="ECO:0000256" key="1">
    <source>
        <dbReference type="ARBA" id="ARBA00007626"/>
    </source>
</evidence>
<reference evidence="4 5" key="1">
    <citation type="journal article" date="2019" name="Genome Biol. Evol.">
        <title>Insights into the evolution of the New World diploid cottons (Gossypium, subgenus Houzingenia) based on genome sequencing.</title>
        <authorList>
            <person name="Grover C.E."/>
            <person name="Arick M.A. 2nd"/>
            <person name="Thrash A."/>
            <person name="Conover J.L."/>
            <person name="Sanders W.S."/>
            <person name="Peterson D.G."/>
            <person name="Frelichowski J.E."/>
            <person name="Scheffler J.A."/>
            <person name="Scheffler B.E."/>
            <person name="Wendel J.F."/>
        </authorList>
    </citation>
    <scope>NUCLEOTIDE SEQUENCE [LARGE SCALE GENOMIC DNA]</scope>
    <source>
        <strain evidence="4">8</strain>
        <tissue evidence="4">Leaf</tissue>
    </source>
</reference>
<dbReference type="SUPFAM" id="SSF81901">
    <property type="entry name" value="HCP-like"/>
    <property type="match status" value="1"/>
</dbReference>
<dbReference type="InterPro" id="IPR002885">
    <property type="entry name" value="PPR_rpt"/>
</dbReference>
<dbReference type="PANTHER" id="PTHR47938">
    <property type="entry name" value="RESPIRATORY COMPLEX I CHAPERONE (CIA84), PUTATIVE (AFU_ORTHOLOGUE AFUA_2G06020)-RELATED"/>
    <property type="match status" value="1"/>
</dbReference>
<feature type="repeat" description="PPR" evidence="3">
    <location>
        <begin position="328"/>
        <end position="362"/>
    </location>
</feature>
<dbReference type="Gene3D" id="1.25.40.10">
    <property type="entry name" value="Tetratricopeptide repeat domain"/>
    <property type="match status" value="4"/>
</dbReference>
<protein>
    <recommendedName>
        <fullName evidence="6">Pentacotripeptide-repeat region of PRORP domain-containing protein</fullName>
    </recommendedName>
</protein>
<feature type="non-terminal residue" evidence="4">
    <location>
        <position position="527"/>
    </location>
</feature>
<dbReference type="InterPro" id="IPR011990">
    <property type="entry name" value="TPR-like_helical_dom_sf"/>
</dbReference>
<feature type="repeat" description="PPR" evidence="3">
    <location>
        <begin position="433"/>
        <end position="463"/>
    </location>
</feature>
<feature type="repeat" description="PPR" evidence="3">
    <location>
        <begin position="258"/>
        <end position="292"/>
    </location>
</feature>
<evidence type="ECO:0000313" key="4">
    <source>
        <dbReference type="EMBL" id="MBA0584062.1"/>
    </source>
</evidence>
<dbReference type="EMBL" id="JABEZZ010000004">
    <property type="protein sequence ID" value="MBA0584062.1"/>
    <property type="molecule type" value="Genomic_DNA"/>
</dbReference>
<evidence type="ECO:0000256" key="2">
    <source>
        <dbReference type="ARBA" id="ARBA00022737"/>
    </source>
</evidence>
<evidence type="ECO:0000313" key="5">
    <source>
        <dbReference type="Proteomes" id="UP000593578"/>
    </source>
</evidence>
<keyword evidence="2" id="KW-0677">Repeat</keyword>
<sequence length="527" mass="58607">FQLSKHSKLLLLKPLSASYLLNRHLCTKADPNYHRMTMNQESTKQFSSSAKTHTNNAPVEQVNRELDAGSRLSELYQASKEWGIPLTVNAAAILIRGFGRHKMVDGSVILFNELDPSLKNTHVRDVPPDEITGYIIFSELLKGDRKEERNLSEEENMVFSQRQFGLPHLVSRLCRSGKTNQAWNVLHELLTLRAPLETPPFDENDIQPSVVTFVILINQLSDVIIYNTVIDGLCKVGRQEEGLRLMDRMRSMKGLAPNVFTYNCLIDGLCKCGDVEKGKELFDQMNEVGVSPNVITHNILVDGMCRHGRINGALNFFSGMQGNGLKGNAVTYTTLITAYCDIDHIVKVVDLFDQMLASGCSPDTSVYHRLISGLCKAGRMDAASNVLSKLKEAGFRPDIVCYNSLVRGFCKKNMVDKAYDIIKEMEQAGVKPDSVSYNSLIAYFCQNGNFGLAREAMEWMINGHVPTIATYGALIHAYGSNGNIKEAMKLFNDMSSTSKIPPNTITYNIRIESLCNNNDINSALSGG</sequence>
<gene>
    <name evidence="4" type="ORF">Gorai_014895</name>
</gene>
<dbReference type="Pfam" id="PF13041">
    <property type="entry name" value="PPR_2"/>
    <property type="match status" value="4"/>
</dbReference>
<dbReference type="AlphaFoldDB" id="A0A7J8P567"/>
<evidence type="ECO:0008006" key="6">
    <source>
        <dbReference type="Google" id="ProtNLM"/>
    </source>
</evidence>
<feature type="repeat" description="PPR" evidence="3">
    <location>
        <begin position="363"/>
        <end position="397"/>
    </location>
</feature>
<comment type="caution">
    <text evidence="4">The sequence shown here is derived from an EMBL/GenBank/DDBJ whole genome shotgun (WGS) entry which is preliminary data.</text>
</comment>